<comment type="caution">
    <text evidence="1">The sequence shown here is derived from an EMBL/GenBank/DDBJ whole genome shotgun (WGS) entry which is preliminary data.</text>
</comment>
<gene>
    <name evidence="1" type="ORF">D9Q98_002347</name>
</gene>
<evidence type="ECO:0000313" key="2">
    <source>
        <dbReference type="Proteomes" id="UP001055712"/>
    </source>
</evidence>
<dbReference type="EMBL" id="SIDB01000002">
    <property type="protein sequence ID" value="KAI3436294.1"/>
    <property type="molecule type" value="Genomic_DNA"/>
</dbReference>
<accession>A0A9D4TWB1</accession>
<dbReference type="Proteomes" id="UP001055712">
    <property type="component" value="Unassembled WGS sequence"/>
</dbReference>
<organism evidence="1 2">
    <name type="scientific">Chlorella vulgaris</name>
    <name type="common">Green alga</name>
    <dbReference type="NCBI Taxonomy" id="3077"/>
    <lineage>
        <taxon>Eukaryota</taxon>
        <taxon>Viridiplantae</taxon>
        <taxon>Chlorophyta</taxon>
        <taxon>core chlorophytes</taxon>
        <taxon>Trebouxiophyceae</taxon>
        <taxon>Chlorellales</taxon>
        <taxon>Chlorellaceae</taxon>
        <taxon>Chlorella clade</taxon>
        <taxon>Chlorella</taxon>
    </lineage>
</organism>
<name>A0A9D4TWB1_CHLVU</name>
<reference evidence="1" key="1">
    <citation type="journal article" date="2019" name="Plant J.">
        <title>Chlorella vulgaris genome assembly and annotation reveals the molecular basis for metabolic acclimation to high light conditions.</title>
        <authorList>
            <person name="Cecchin M."/>
            <person name="Marcolungo L."/>
            <person name="Rossato M."/>
            <person name="Girolomoni L."/>
            <person name="Cosentino E."/>
            <person name="Cuine S."/>
            <person name="Li-Beisson Y."/>
            <person name="Delledonne M."/>
            <person name="Ballottari M."/>
        </authorList>
    </citation>
    <scope>NUCLEOTIDE SEQUENCE</scope>
    <source>
        <strain evidence="1">211/11P</strain>
    </source>
</reference>
<dbReference type="AlphaFoldDB" id="A0A9D4TWB1"/>
<sequence length="170" mass="18273">MLGSLFWVGFNHRGGAWNRLAGQPGQSRILYGDGNGLKLTATFAAGGYQNKQAFIRTLTLTQGAVTASTKLVQQRSRWVLRVVAQGQPVTGPQRVEIGRGITVRATRFEAGLPSGVIVTTPNLRVRVAQRALNPANAVPNKPYGEWLDVYVALLAPPPPPTGGLFSDKNQ</sequence>
<reference evidence="1" key="2">
    <citation type="submission" date="2020-11" db="EMBL/GenBank/DDBJ databases">
        <authorList>
            <person name="Cecchin M."/>
            <person name="Marcolungo L."/>
            <person name="Rossato M."/>
            <person name="Girolomoni L."/>
            <person name="Cosentino E."/>
            <person name="Cuine S."/>
            <person name="Li-Beisson Y."/>
            <person name="Delledonne M."/>
            <person name="Ballottari M."/>
        </authorList>
    </citation>
    <scope>NUCLEOTIDE SEQUENCE</scope>
    <source>
        <strain evidence="1">211/11P</strain>
        <tissue evidence="1">Whole cell</tissue>
    </source>
</reference>
<protein>
    <submittedName>
        <fullName evidence="1">Uncharacterized protein</fullName>
    </submittedName>
</protein>
<keyword evidence="2" id="KW-1185">Reference proteome</keyword>
<evidence type="ECO:0000313" key="1">
    <source>
        <dbReference type="EMBL" id="KAI3436294.1"/>
    </source>
</evidence>
<proteinExistence type="predicted"/>